<dbReference type="InterPro" id="IPR036282">
    <property type="entry name" value="Glutathione-S-Trfase_C_sf"/>
</dbReference>
<dbReference type="SUPFAM" id="SSF47616">
    <property type="entry name" value="GST C-terminal domain-like"/>
    <property type="match status" value="1"/>
</dbReference>
<dbReference type="PROSITE" id="PS50404">
    <property type="entry name" value="GST_NTER"/>
    <property type="match status" value="1"/>
</dbReference>
<dbReference type="Pfam" id="PF13409">
    <property type="entry name" value="GST_N_2"/>
    <property type="match status" value="1"/>
</dbReference>
<dbReference type="SUPFAM" id="SSF52833">
    <property type="entry name" value="Thioredoxin-like"/>
    <property type="match status" value="1"/>
</dbReference>
<dbReference type="InterPro" id="IPR010987">
    <property type="entry name" value="Glutathione-S-Trfase_C-like"/>
</dbReference>
<comment type="similarity">
    <text evidence="1">Belongs to the GST superfamily.</text>
</comment>
<dbReference type="CDD" id="cd00299">
    <property type="entry name" value="GST_C_family"/>
    <property type="match status" value="1"/>
</dbReference>
<feature type="domain" description="GST N-terminal" evidence="3">
    <location>
        <begin position="27"/>
        <end position="112"/>
    </location>
</feature>
<feature type="domain" description="GST C-terminal" evidence="4">
    <location>
        <begin position="122"/>
        <end position="255"/>
    </location>
</feature>
<dbReference type="EMBL" id="BAAFGZ010000031">
    <property type="protein sequence ID" value="GAB0132995.1"/>
    <property type="molecule type" value="Genomic_DNA"/>
</dbReference>
<evidence type="ECO:0000259" key="3">
    <source>
        <dbReference type="PROSITE" id="PS50404"/>
    </source>
</evidence>
<dbReference type="InterPro" id="IPR005442">
    <property type="entry name" value="GST_omega"/>
</dbReference>
<evidence type="ECO:0000259" key="4">
    <source>
        <dbReference type="PROSITE" id="PS50405"/>
    </source>
</evidence>
<name>A0ABQ0CHS6_9HYPO</name>
<dbReference type="PANTHER" id="PTHR43968">
    <property type="match status" value="1"/>
</dbReference>
<protein>
    <recommendedName>
        <fullName evidence="7">Glutathione S-transferase</fullName>
    </recommendedName>
</protein>
<dbReference type="CDD" id="cd00570">
    <property type="entry name" value="GST_N_family"/>
    <property type="match status" value="1"/>
</dbReference>
<dbReference type="InterPro" id="IPR050983">
    <property type="entry name" value="GST_Omega/HSP26"/>
</dbReference>
<evidence type="ECO:0000256" key="1">
    <source>
        <dbReference type="ARBA" id="ARBA00007409"/>
    </source>
</evidence>
<comment type="caution">
    <text evidence="5">The sequence shown here is derived from an EMBL/GenBank/DDBJ whole genome shotgun (WGS) entry which is preliminary data.</text>
</comment>
<organism evidence="5 6">
    <name type="scientific">Epichloe bromicola</name>
    <dbReference type="NCBI Taxonomy" id="79588"/>
    <lineage>
        <taxon>Eukaryota</taxon>
        <taxon>Fungi</taxon>
        <taxon>Dikarya</taxon>
        <taxon>Ascomycota</taxon>
        <taxon>Pezizomycotina</taxon>
        <taxon>Sordariomycetes</taxon>
        <taxon>Hypocreomycetidae</taxon>
        <taxon>Hypocreales</taxon>
        <taxon>Clavicipitaceae</taxon>
        <taxon>Epichloe</taxon>
    </lineage>
</organism>
<reference evidence="6" key="1">
    <citation type="submission" date="2024-06" db="EMBL/GenBank/DDBJ databases">
        <title>Draft Genome Sequences of Epichloe bromicola Strains Isolated from Elymus ciliaris.</title>
        <authorList>
            <consortium name="Epichloe bromicola genome sequencing consortium"/>
            <person name="Miura A."/>
            <person name="Imano S."/>
            <person name="Ashida A."/>
            <person name="Sato I."/>
            <person name="Chiba S."/>
            <person name="Tanaka A."/>
            <person name="Camagna M."/>
            <person name="Takemoto D."/>
        </authorList>
    </citation>
    <scope>NUCLEOTIDE SEQUENCE [LARGE SCALE GENOMIC DNA]</scope>
    <source>
        <strain evidence="6">DP</strain>
    </source>
</reference>
<dbReference type="Proteomes" id="UP001562357">
    <property type="component" value="Unassembled WGS sequence"/>
</dbReference>
<dbReference type="PRINTS" id="PR01625">
    <property type="entry name" value="GSTRNSFRASEO"/>
</dbReference>
<sequence length="278" mass="31699">MANVDTSLPPEPSGAAAAYAAQHASDHPLKLYGGWFCPFAQRVWITLHEKRVPHQYIEVNPYRKDADFVALNPRGLVPTLAVPADATGKVRKPLYESLVVCEYLEEAYADENTHGRRLLPRDAYQRARARLWIDHISTRIVPAFYRFLQHTPDKSSYSIDDARRELHGHVRALADEMDPTGPWFLGEHLSLVDVALAPWAKRLWLLHHYKPGGLGIPQTGGDGTWQRWSRWFTAVENRQSVKDTWSDDKRYMIAYRRYADDTTNSLVGQATRQGQGLP</sequence>
<dbReference type="SFLD" id="SFLDS00019">
    <property type="entry name" value="Glutathione_Transferase_(cytos"/>
    <property type="match status" value="1"/>
</dbReference>
<dbReference type="PANTHER" id="PTHR43968:SF13">
    <property type="entry name" value="GLUTATHIONE TRANSFERASE OMEGA-1"/>
    <property type="match status" value="1"/>
</dbReference>
<evidence type="ECO:0008006" key="7">
    <source>
        <dbReference type="Google" id="ProtNLM"/>
    </source>
</evidence>
<dbReference type="Pfam" id="PF13410">
    <property type="entry name" value="GST_C_2"/>
    <property type="match status" value="1"/>
</dbReference>
<keyword evidence="2" id="KW-0560">Oxidoreductase</keyword>
<evidence type="ECO:0000256" key="2">
    <source>
        <dbReference type="ARBA" id="ARBA00023002"/>
    </source>
</evidence>
<keyword evidence="6" id="KW-1185">Reference proteome</keyword>
<evidence type="ECO:0000313" key="5">
    <source>
        <dbReference type="EMBL" id="GAB0132995.1"/>
    </source>
</evidence>
<gene>
    <name evidence="5" type="primary">g1415</name>
    <name evidence="5" type="ORF">EsDP_00001415</name>
</gene>
<proteinExistence type="inferred from homology"/>
<dbReference type="PROSITE" id="PS50405">
    <property type="entry name" value="GST_CTER"/>
    <property type="match status" value="1"/>
</dbReference>
<dbReference type="InterPro" id="IPR036249">
    <property type="entry name" value="Thioredoxin-like_sf"/>
</dbReference>
<accession>A0ABQ0CHS6</accession>
<dbReference type="Gene3D" id="1.20.1050.10">
    <property type="match status" value="1"/>
</dbReference>
<dbReference type="InterPro" id="IPR004045">
    <property type="entry name" value="Glutathione_S-Trfase_N"/>
</dbReference>
<dbReference type="InterPro" id="IPR040079">
    <property type="entry name" value="Glutathione_S-Trfase"/>
</dbReference>
<dbReference type="SFLD" id="SFLDG00358">
    <property type="entry name" value="Main_(cytGST)"/>
    <property type="match status" value="1"/>
</dbReference>
<dbReference type="Gene3D" id="3.40.30.10">
    <property type="entry name" value="Glutaredoxin"/>
    <property type="match status" value="1"/>
</dbReference>
<evidence type="ECO:0000313" key="6">
    <source>
        <dbReference type="Proteomes" id="UP001562357"/>
    </source>
</evidence>